<evidence type="ECO:0000313" key="2">
    <source>
        <dbReference type="Proteomes" id="UP001200034"/>
    </source>
</evidence>
<accession>A0AAD4JW24</accession>
<dbReference type="Proteomes" id="UP001200034">
    <property type="component" value="Unassembled WGS sequence"/>
</dbReference>
<sequence length="97" mass="11078">MGLLRAFISELANPESVIIMHIYRNLKVETIVDEWSLIKTYALVKSFGLILATAALNTNNTALKQAGYRGFELPQTETQIEISEWFKTLRNKLDAKY</sequence>
<keyword evidence="2" id="KW-1185">Reference proteome</keyword>
<comment type="caution">
    <text evidence="1">The sequence shown here is derived from an EMBL/GenBank/DDBJ whole genome shotgun (WGS) entry which is preliminary data.</text>
</comment>
<evidence type="ECO:0000313" key="1">
    <source>
        <dbReference type="EMBL" id="KAH8359731.1"/>
    </source>
</evidence>
<protein>
    <submittedName>
        <fullName evidence="1">Uncharacterized protein</fullName>
    </submittedName>
</protein>
<name>A0AAD4JW24_9MUSC</name>
<gene>
    <name evidence="1" type="ORF">KR093_008625</name>
</gene>
<proteinExistence type="predicted"/>
<dbReference type="EMBL" id="JAJJHW010003409">
    <property type="protein sequence ID" value="KAH8359731.1"/>
    <property type="molecule type" value="Genomic_DNA"/>
</dbReference>
<dbReference type="AlphaFoldDB" id="A0AAD4JW24"/>
<feature type="non-terminal residue" evidence="1">
    <location>
        <position position="97"/>
    </location>
</feature>
<organism evidence="1 2">
    <name type="scientific">Drosophila rubida</name>
    <dbReference type="NCBI Taxonomy" id="30044"/>
    <lineage>
        <taxon>Eukaryota</taxon>
        <taxon>Metazoa</taxon>
        <taxon>Ecdysozoa</taxon>
        <taxon>Arthropoda</taxon>
        <taxon>Hexapoda</taxon>
        <taxon>Insecta</taxon>
        <taxon>Pterygota</taxon>
        <taxon>Neoptera</taxon>
        <taxon>Endopterygota</taxon>
        <taxon>Diptera</taxon>
        <taxon>Brachycera</taxon>
        <taxon>Muscomorpha</taxon>
        <taxon>Ephydroidea</taxon>
        <taxon>Drosophilidae</taxon>
        <taxon>Drosophila</taxon>
    </lineage>
</organism>
<reference evidence="1" key="1">
    <citation type="journal article" date="2021" name="Mol. Ecol. Resour.">
        <title>Phylogenomic analyses of the genus Drosophila reveals genomic signals of climate adaptation.</title>
        <authorList>
            <person name="Li F."/>
            <person name="Rane R.V."/>
            <person name="Luria V."/>
            <person name="Xiong Z."/>
            <person name="Chen J."/>
            <person name="Li Z."/>
            <person name="Catullo R.A."/>
            <person name="Griffin P.C."/>
            <person name="Schiffer M."/>
            <person name="Pearce S."/>
            <person name="Lee S.F."/>
            <person name="McElroy K."/>
            <person name="Stocker A."/>
            <person name="Shirriffs J."/>
            <person name="Cockerell F."/>
            <person name="Coppin C."/>
            <person name="Sgro C.M."/>
            <person name="Karger A."/>
            <person name="Cain J.W."/>
            <person name="Weber J.A."/>
            <person name="Santpere G."/>
            <person name="Kirschner M.W."/>
            <person name="Hoffmann A.A."/>
            <person name="Oakeshott J.G."/>
            <person name="Zhang G."/>
        </authorList>
    </citation>
    <scope>NUCLEOTIDE SEQUENCE</scope>
    <source>
        <strain evidence="1">BGI-SZ-2011g</strain>
    </source>
</reference>